<evidence type="ECO:0000256" key="2">
    <source>
        <dbReference type="ARBA" id="ARBA00012438"/>
    </source>
</evidence>
<dbReference type="InterPro" id="IPR050482">
    <property type="entry name" value="Sensor_HK_TwoCompSys"/>
</dbReference>
<dbReference type="InterPro" id="IPR036890">
    <property type="entry name" value="HATPase_C_sf"/>
</dbReference>
<feature type="transmembrane region" description="Helical" evidence="8">
    <location>
        <begin position="271"/>
        <end position="292"/>
    </location>
</feature>
<proteinExistence type="predicted"/>
<comment type="catalytic activity">
    <reaction evidence="1">
        <text>ATP + protein L-histidine = ADP + protein N-phospho-L-histidine.</text>
        <dbReference type="EC" id="2.7.13.3"/>
    </reaction>
</comment>
<evidence type="ECO:0000313" key="10">
    <source>
        <dbReference type="EMBL" id="OWQ93745.1"/>
    </source>
</evidence>
<dbReference type="EMBL" id="NIOF01000001">
    <property type="protein sequence ID" value="OWQ93745.1"/>
    <property type="molecule type" value="Genomic_DNA"/>
</dbReference>
<accession>A0A246JMD8</accession>
<keyword evidence="8" id="KW-1133">Transmembrane helix</keyword>
<name>A0A246JMD8_9BURK</name>
<evidence type="ECO:0000256" key="8">
    <source>
        <dbReference type="SAM" id="Phobius"/>
    </source>
</evidence>
<keyword evidence="8" id="KW-0472">Membrane</keyword>
<dbReference type="InterPro" id="IPR005467">
    <property type="entry name" value="His_kinase_dom"/>
</dbReference>
<dbReference type="SUPFAM" id="SSF55874">
    <property type="entry name" value="ATPase domain of HSP90 chaperone/DNA topoisomerase II/histidine kinase"/>
    <property type="match status" value="1"/>
</dbReference>
<dbReference type="InterPro" id="IPR003594">
    <property type="entry name" value="HATPase_dom"/>
</dbReference>
<dbReference type="PANTHER" id="PTHR24421:SF10">
    <property type="entry name" value="NITRATE_NITRITE SENSOR PROTEIN NARQ"/>
    <property type="match status" value="1"/>
</dbReference>
<gene>
    <name evidence="10" type="ORF">CDN99_04670</name>
</gene>
<feature type="transmembrane region" description="Helical" evidence="8">
    <location>
        <begin position="486"/>
        <end position="503"/>
    </location>
</feature>
<evidence type="ECO:0000313" key="11">
    <source>
        <dbReference type="Proteomes" id="UP000197468"/>
    </source>
</evidence>
<feature type="transmembrane region" description="Helical" evidence="8">
    <location>
        <begin position="455"/>
        <end position="480"/>
    </location>
</feature>
<dbReference type="Proteomes" id="UP000197468">
    <property type="component" value="Unassembled WGS sequence"/>
</dbReference>
<dbReference type="InterPro" id="IPR011623">
    <property type="entry name" value="7TMR_DISM_rcpt_extracell_dom1"/>
</dbReference>
<feature type="transmembrane region" description="Helical" evidence="8">
    <location>
        <begin position="401"/>
        <end position="418"/>
    </location>
</feature>
<keyword evidence="6" id="KW-0175">Coiled coil</keyword>
<dbReference type="PANTHER" id="PTHR24421">
    <property type="entry name" value="NITRATE/NITRITE SENSOR PROTEIN NARX-RELATED"/>
    <property type="match status" value="1"/>
</dbReference>
<evidence type="ECO:0000256" key="4">
    <source>
        <dbReference type="ARBA" id="ARBA00022777"/>
    </source>
</evidence>
<evidence type="ECO:0000256" key="3">
    <source>
        <dbReference type="ARBA" id="ARBA00022679"/>
    </source>
</evidence>
<dbReference type="Pfam" id="PF07695">
    <property type="entry name" value="7TMR-DISM_7TM"/>
    <property type="match status" value="1"/>
</dbReference>
<protein>
    <recommendedName>
        <fullName evidence="2">histidine kinase</fullName>
        <ecNumber evidence="2">2.7.13.3</ecNumber>
    </recommendedName>
</protein>
<reference evidence="10 11" key="1">
    <citation type="journal article" date="2008" name="Int. J. Syst. Evol. Microbiol.">
        <title>Description of Roseateles aquatilis sp. nov. and Roseateles terrae sp. nov., in the class Betaproteobacteria, and emended description of the genus Roseateles.</title>
        <authorList>
            <person name="Gomila M."/>
            <person name="Bowien B."/>
            <person name="Falsen E."/>
            <person name="Moore E.R."/>
            <person name="Lalucat J."/>
        </authorList>
    </citation>
    <scope>NUCLEOTIDE SEQUENCE [LARGE SCALE GENOMIC DNA]</scope>
    <source>
        <strain evidence="10 11">CCUG 48205</strain>
    </source>
</reference>
<dbReference type="EC" id="2.7.13.3" evidence="2"/>
<keyword evidence="8" id="KW-0812">Transmembrane</keyword>
<feature type="transmembrane region" description="Helical" evidence="8">
    <location>
        <begin position="62"/>
        <end position="81"/>
    </location>
</feature>
<feature type="region of interest" description="Disordered" evidence="7">
    <location>
        <begin position="84"/>
        <end position="121"/>
    </location>
</feature>
<feature type="transmembrane region" description="Helical" evidence="8">
    <location>
        <begin position="304"/>
        <end position="330"/>
    </location>
</feature>
<feature type="transmembrane region" description="Helical" evidence="8">
    <location>
        <begin position="21"/>
        <end position="42"/>
    </location>
</feature>
<feature type="domain" description="Histidine kinase" evidence="9">
    <location>
        <begin position="554"/>
        <end position="739"/>
    </location>
</feature>
<dbReference type="AlphaFoldDB" id="A0A246JMD8"/>
<dbReference type="GO" id="GO:0000160">
    <property type="term" value="P:phosphorelay signal transduction system"/>
    <property type="evidence" value="ECO:0007669"/>
    <property type="project" value="UniProtKB-KW"/>
</dbReference>
<evidence type="ECO:0000256" key="7">
    <source>
        <dbReference type="SAM" id="MobiDB-lite"/>
    </source>
</evidence>
<keyword evidence="4" id="KW-0418">Kinase</keyword>
<dbReference type="SMART" id="SM00387">
    <property type="entry name" value="HATPase_c"/>
    <property type="match status" value="1"/>
</dbReference>
<organism evidence="10 11">
    <name type="scientific">Roseateles aquatilis</name>
    <dbReference type="NCBI Taxonomy" id="431061"/>
    <lineage>
        <taxon>Bacteria</taxon>
        <taxon>Pseudomonadati</taxon>
        <taxon>Pseudomonadota</taxon>
        <taxon>Betaproteobacteria</taxon>
        <taxon>Burkholderiales</taxon>
        <taxon>Sphaerotilaceae</taxon>
        <taxon>Roseateles</taxon>
    </lineage>
</organism>
<keyword evidence="11" id="KW-1185">Reference proteome</keyword>
<dbReference type="Pfam" id="PF02518">
    <property type="entry name" value="HATPase_c"/>
    <property type="match status" value="1"/>
</dbReference>
<comment type="caution">
    <text evidence="10">The sequence shown here is derived from an EMBL/GenBank/DDBJ whole genome shotgun (WGS) entry which is preliminary data.</text>
</comment>
<dbReference type="CDD" id="cd16917">
    <property type="entry name" value="HATPase_UhpB-NarQ-NarX-like"/>
    <property type="match status" value="1"/>
</dbReference>
<keyword evidence="5" id="KW-0902">Two-component regulatory system</keyword>
<dbReference type="GO" id="GO:0004673">
    <property type="term" value="F:protein histidine kinase activity"/>
    <property type="evidence" value="ECO:0007669"/>
    <property type="project" value="UniProtKB-EC"/>
</dbReference>
<dbReference type="OrthoDB" id="9147043at2"/>
<sequence length="749" mass="83024">MVQGEVGKTVPWAPAAGMRRARAVLSLASSVLQRVAAIVIAWRGALADAMAVARATARTAALAVAPTVVLLAALLAGLPGVGHAQSAGSSHGTAPVPPVKVAQASPLGPARPLPDGGPAGGAQRAIEAEIATADWSQDQLKAWWRALRVMDGRDGALPIALLPPSDPARWQRVELPEVRQREAAQGSGDTRFQMRWYRVRYAAPQGRWPTSVALYMPRLVALAAAVLVKTDDGWRPVFDNQSGAREQWVRPLWVVLPSALTELQQSREIEVVIAVPVMQGGYYSVSSVWLGAREDLEARHDRRWFLQIGVPQATGLTLVTLGLFALVLWLKRREDPAYLLFALASVAWLVRNLHYHLDLPRTRDALEWFWWVTHASMSWVMLLTFLFALRFARQRFARFEWGMALFVMVSSLASMPLWGRGFDALVLLHICNAVVGLGGTAFVASIAWRQGSRELRLIAMALVVGIALGIHDLGLLAGWWWPEHVYLMPFATLVILASFLYAVQYRYIAALRGVERANEELARRLDEQSVQLRAQHDKLREVERQQALLLERQRLMQDMHDGLGSSLLSAMVAVEQGSMPQEQVVDVLRECVDDLRLVIDSLEPVGHDLVSLLATMRYRLGKRLQLGGLKLEWDVHDLPPLEWLEPPDALHVLRLMQEALTNALKHARATRVRMVTRDLGRRVEIRVEDDGEGFDVGVIPQGRGLRGLQRRARQLGGSLRVDSSPGHGTVVTLRLPVTRADREATVQQG</sequence>
<feature type="transmembrane region" description="Helical" evidence="8">
    <location>
        <begin position="424"/>
        <end position="448"/>
    </location>
</feature>
<feature type="coiled-coil region" evidence="6">
    <location>
        <begin position="511"/>
        <end position="545"/>
    </location>
</feature>
<evidence type="ECO:0000256" key="1">
    <source>
        <dbReference type="ARBA" id="ARBA00000085"/>
    </source>
</evidence>
<feature type="transmembrane region" description="Helical" evidence="8">
    <location>
        <begin position="337"/>
        <end position="356"/>
    </location>
</feature>
<evidence type="ECO:0000256" key="6">
    <source>
        <dbReference type="SAM" id="Coils"/>
    </source>
</evidence>
<evidence type="ECO:0000256" key="5">
    <source>
        <dbReference type="ARBA" id="ARBA00023012"/>
    </source>
</evidence>
<dbReference type="Gene3D" id="3.30.565.10">
    <property type="entry name" value="Histidine kinase-like ATPase, C-terminal domain"/>
    <property type="match status" value="1"/>
</dbReference>
<dbReference type="RefSeq" id="WP_088382968.1">
    <property type="nucleotide sequence ID" value="NZ_NIOF01000001.1"/>
</dbReference>
<keyword evidence="3" id="KW-0808">Transferase</keyword>
<dbReference type="PROSITE" id="PS50109">
    <property type="entry name" value="HIS_KIN"/>
    <property type="match status" value="1"/>
</dbReference>
<feature type="transmembrane region" description="Helical" evidence="8">
    <location>
        <begin position="368"/>
        <end position="389"/>
    </location>
</feature>
<evidence type="ECO:0000259" key="9">
    <source>
        <dbReference type="PROSITE" id="PS50109"/>
    </source>
</evidence>